<dbReference type="AlphaFoldDB" id="A0AA38U0P0"/>
<evidence type="ECO:0008006" key="4">
    <source>
        <dbReference type="Google" id="ProtNLM"/>
    </source>
</evidence>
<dbReference type="EMBL" id="JARYMX010000001">
    <property type="protein sequence ID" value="KAJ9566568.1"/>
    <property type="molecule type" value="Genomic_DNA"/>
</dbReference>
<dbReference type="Proteomes" id="UP001172457">
    <property type="component" value="Chromosome 1"/>
</dbReference>
<comment type="caution">
    <text evidence="1">The sequence shown here is derived from an EMBL/GenBank/DDBJ whole genome shotgun (WGS) entry which is preliminary data.</text>
</comment>
<evidence type="ECO:0000313" key="2">
    <source>
        <dbReference type="EMBL" id="KAJ9566867.1"/>
    </source>
</evidence>
<reference evidence="1" key="1">
    <citation type="submission" date="2023-03" db="EMBL/GenBank/DDBJ databases">
        <title>Chromosome-scale reference genome and RAD-based genetic map of yellow starthistle (Centaurea solstitialis) reveal putative structural variation and QTLs associated with invader traits.</title>
        <authorList>
            <person name="Reatini B."/>
            <person name="Cang F.A."/>
            <person name="Jiang Q."/>
            <person name="Mckibben M.T.W."/>
            <person name="Barker M.S."/>
            <person name="Rieseberg L.H."/>
            <person name="Dlugosch K.M."/>
        </authorList>
    </citation>
    <scope>NUCLEOTIDE SEQUENCE</scope>
    <source>
        <strain evidence="1">CAN-66</strain>
        <tissue evidence="1">Leaf</tissue>
    </source>
</reference>
<sequence>MTTCAKAEWIIAMNEEIKALRTIGKWEFVPHHLQTNLVRSKWTKYHFDGTIDRHKACLVAQGFSRLPCFDFSHTFSLVAKAAKVRMASSSIRRSRSPKLLSWPRGQKYQNGIFLGQTKYANNIRVNLLDSKLIATPLVS</sequence>
<keyword evidence="3" id="KW-1185">Reference proteome</keyword>
<gene>
    <name evidence="1" type="ORF">OSB04_002534</name>
    <name evidence="2" type="ORF">OSB04_002833</name>
</gene>
<name>A0AA38U0P0_9ASTR</name>
<proteinExistence type="predicted"/>
<protein>
    <recommendedName>
        <fullName evidence="4">Retrovirus-related Pol polyprotein from transposon TNT 1-94</fullName>
    </recommendedName>
</protein>
<evidence type="ECO:0000313" key="3">
    <source>
        <dbReference type="Proteomes" id="UP001172457"/>
    </source>
</evidence>
<dbReference type="EMBL" id="JARYMX010000001">
    <property type="protein sequence ID" value="KAJ9566867.1"/>
    <property type="molecule type" value="Genomic_DNA"/>
</dbReference>
<accession>A0AA38U0P0</accession>
<evidence type="ECO:0000313" key="1">
    <source>
        <dbReference type="EMBL" id="KAJ9566568.1"/>
    </source>
</evidence>
<organism evidence="1 3">
    <name type="scientific">Centaurea solstitialis</name>
    <name type="common">yellow star-thistle</name>
    <dbReference type="NCBI Taxonomy" id="347529"/>
    <lineage>
        <taxon>Eukaryota</taxon>
        <taxon>Viridiplantae</taxon>
        <taxon>Streptophyta</taxon>
        <taxon>Embryophyta</taxon>
        <taxon>Tracheophyta</taxon>
        <taxon>Spermatophyta</taxon>
        <taxon>Magnoliopsida</taxon>
        <taxon>eudicotyledons</taxon>
        <taxon>Gunneridae</taxon>
        <taxon>Pentapetalae</taxon>
        <taxon>asterids</taxon>
        <taxon>campanulids</taxon>
        <taxon>Asterales</taxon>
        <taxon>Asteraceae</taxon>
        <taxon>Carduoideae</taxon>
        <taxon>Cardueae</taxon>
        <taxon>Centaureinae</taxon>
        <taxon>Centaurea</taxon>
    </lineage>
</organism>